<reference evidence="2 3" key="1">
    <citation type="journal article" date="2014" name="Int. J. Syst. Evol. Microbiol.">
        <title>Complete genome sequence of Corynebacterium casei LMG S-19264T (=DSM 44701T), isolated from a smear-ripened cheese.</title>
        <authorList>
            <consortium name="US DOE Joint Genome Institute (JGI-PGF)"/>
            <person name="Walter F."/>
            <person name="Albersmeier A."/>
            <person name="Kalinowski J."/>
            <person name="Ruckert C."/>
        </authorList>
    </citation>
    <scope>NUCLEOTIDE SEQUENCE [LARGE SCALE GENOMIC DNA]</scope>
    <source>
        <strain evidence="2 3">NBRC 110095</strain>
    </source>
</reference>
<dbReference type="EMBL" id="BSPD01000080">
    <property type="protein sequence ID" value="GLS27495.1"/>
    <property type="molecule type" value="Genomic_DNA"/>
</dbReference>
<dbReference type="PANTHER" id="PTHR33164:SF43">
    <property type="entry name" value="HTH-TYPE TRANSCRIPTIONAL REPRESSOR YETL"/>
    <property type="match status" value="1"/>
</dbReference>
<evidence type="ECO:0000313" key="2">
    <source>
        <dbReference type="EMBL" id="GLS27495.1"/>
    </source>
</evidence>
<dbReference type="PANTHER" id="PTHR33164">
    <property type="entry name" value="TRANSCRIPTIONAL REGULATOR, MARR FAMILY"/>
    <property type="match status" value="1"/>
</dbReference>
<dbReference type="GO" id="GO:0006950">
    <property type="term" value="P:response to stress"/>
    <property type="evidence" value="ECO:0007669"/>
    <property type="project" value="TreeGrafter"/>
</dbReference>
<sequence>MAKKLSAADKLAAWRSVIEAYQMCNQKYTSLMSYFELTPSQFDVLLAVDGLGEQAVPKNIASRLLVTKGNITNVTKRLFERQLITQKANGLDARSVVIELTPQGQDLVDRAKIAAKAFISEQLSPFGDQQIENVGKLMRQMREHLEQMDVSRILKEVF</sequence>
<accession>A0AA37T5R4</accession>
<dbReference type="Proteomes" id="UP001156870">
    <property type="component" value="Unassembled WGS sequence"/>
</dbReference>
<evidence type="ECO:0000259" key="1">
    <source>
        <dbReference type="PROSITE" id="PS50995"/>
    </source>
</evidence>
<keyword evidence="3" id="KW-1185">Reference proteome</keyword>
<dbReference type="Gene3D" id="1.10.10.10">
    <property type="entry name" value="Winged helix-like DNA-binding domain superfamily/Winged helix DNA-binding domain"/>
    <property type="match status" value="1"/>
</dbReference>
<dbReference type="InterPro" id="IPR000835">
    <property type="entry name" value="HTH_MarR-typ"/>
</dbReference>
<dbReference type="InterPro" id="IPR036388">
    <property type="entry name" value="WH-like_DNA-bd_sf"/>
</dbReference>
<dbReference type="GO" id="GO:0003700">
    <property type="term" value="F:DNA-binding transcription factor activity"/>
    <property type="evidence" value="ECO:0007669"/>
    <property type="project" value="InterPro"/>
</dbReference>
<proteinExistence type="predicted"/>
<dbReference type="PROSITE" id="PS50995">
    <property type="entry name" value="HTH_MARR_2"/>
    <property type="match status" value="1"/>
</dbReference>
<dbReference type="Pfam" id="PF12802">
    <property type="entry name" value="MarR_2"/>
    <property type="match status" value="1"/>
</dbReference>
<feature type="domain" description="HTH marR-type" evidence="1">
    <location>
        <begin position="1"/>
        <end position="143"/>
    </location>
</feature>
<protein>
    <recommendedName>
        <fullName evidence="1">HTH marR-type domain-containing protein</fullName>
    </recommendedName>
</protein>
<dbReference type="SMART" id="SM00347">
    <property type="entry name" value="HTH_MARR"/>
    <property type="match status" value="1"/>
</dbReference>
<name>A0AA37T5R4_9GAMM</name>
<gene>
    <name evidence="2" type="ORF">GCM10007877_32140</name>
</gene>
<dbReference type="InterPro" id="IPR036390">
    <property type="entry name" value="WH_DNA-bd_sf"/>
</dbReference>
<comment type="caution">
    <text evidence="2">The sequence shown here is derived from an EMBL/GenBank/DDBJ whole genome shotgun (WGS) entry which is preliminary data.</text>
</comment>
<dbReference type="InterPro" id="IPR039422">
    <property type="entry name" value="MarR/SlyA-like"/>
</dbReference>
<dbReference type="RefSeq" id="WP_232594024.1">
    <property type="nucleotide sequence ID" value="NZ_BSPD01000080.1"/>
</dbReference>
<evidence type="ECO:0000313" key="3">
    <source>
        <dbReference type="Proteomes" id="UP001156870"/>
    </source>
</evidence>
<dbReference type="SUPFAM" id="SSF46785">
    <property type="entry name" value="Winged helix' DNA-binding domain"/>
    <property type="match status" value="1"/>
</dbReference>
<organism evidence="2 3">
    <name type="scientific">Marinibactrum halimedae</name>
    <dbReference type="NCBI Taxonomy" id="1444977"/>
    <lineage>
        <taxon>Bacteria</taxon>
        <taxon>Pseudomonadati</taxon>
        <taxon>Pseudomonadota</taxon>
        <taxon>Gammaproteobacteria</taxon>
        <taxon>Cellvibrionales</taxon>
        <taxon>Cellvibrionaceae</taxon>
        <taxon>Marinibactrum</taxon>
    </lineage>
</organism>
<dbReference type="AlphaFoldDB" id="A0AA37T5R4"/>